<comment type="similarity">
    <text evidence="1 4">Belongs to the universal ribosomal protein uS9 family.</text>
</comment>
<dbReference type="PANTHER" id="PTHR21569">
    <property type="entry name" value="RIBOSOMAL PROTEIN S9"/>
    <property type="match status" value="1"/>
</dbReference>
<evidence type="ECO:0000256" key="2">
    <source>
        <dbReference type="ARBA" id="ARBA00022980"/>
    </source>
</evidence>
<dbReference type="SUPFAM" id="SSF54211">
    <property type="entry name" value="Ribosomal protein S5 domain 2-like"/>
    <property type="match status" value="1"/>
</dbReference>
<dbReference type="EMBL" id="HBIA01001367">
    <property type="protein sequence ID" value="CAE0228943.1"/>
    <property type="molecule type" value="Transcribed_RNA"/>
</dbReference>
<evidence type="ECO:0000313" key="5">
    <source>
        <dbReference type="EMBL" id="CAE0228943.1"/>
    </source>
</evidence>
<dbReference type="PANTHER" id="PTHR21569:SF1">
    <property type="entry name" value="SMALL RIBOSOMAL SUBUNIT PROTEIN US9M"/>
    <property type="match status" value="1"/>
</dbReference>
<keyword evidence="3 4" id="KW-0687">Ribonucleoprotein</keyword>
<dbReference type="InterPro" id="IPR014721">
    <property type="entry name" value="Ribsml_uS5_D2-typ_fold_subgr"/>
</dbReference>
<dbReference type="Gene3D" id="3.30.230.10">
    <property type="match status" value="1"/>
</dbReference>
<dbReference type="Pfam" id="PF00380">
    <property type="entry name" value="Ribosomal_S9"/>
    <property type="match status" value="1"/>
</dbReference>
<protein>
    <recommendedName>
        <fullName evidence="6">Ribosomal protein S9</fullName>
    </recommendedName>
</protein>
<organism evidence="5">
    <name type="scientific">Strombidium rassoulzadegani</name>
    <dbReference type="NCBI Taxonomy" id="1082188"/>
    <lineage>
        <taxon>Eukaryota</taxon>
        <taxon>Sar</taxon>
        <taxon>Alveolata</taxon>
        <taxon>Ciliophora</taxon>
        <taxon>Intramacronucleata</taxon>
        <taxon>Spirotrichea</taxon>
        <taxon>Oligotrichia</taxon>
        <taxon>Strombidiidae</taxon>
        <taxon>Strombidium</taxon>
    </lineage>
</organism>
<dbReference type="AlphaFoldDB" id="A0A7S3FVD1"/>
<name>A0A7S3FVD1_9SPIT</name>
<sequence length="196" mass="23078">MKQDPFFKHYIYNNIRHYAEEEDDFNLNYANKMREKLDIYDHAKFDKLNLFDFRRNMPRKVKEAKIDSKMQAYGYGFRKTAKAIAMVRPGTGRIYVNGKPLLSSLFLQTQRHRILMPLTITHYTCLLDVHLNVWGGGCNGQVEAILPALSKAILAFDINTGKALRTFKLMRYDIRQVERKKIGKQKARKGNVYRRR</sequence>
<dbReference type="InterPro" id="IPR020574">
    <property type="entry name" value="Ribosomal_uS9_CS"/>
</dbReference>
<proteinExistence type="inferred from homology"/>
<evidence type="ECO:0000256" key="3">
    <source>
        <dbReference type="ARBA" id="ARBA00023274"/>
    </source>
</evidence>
<gene>
    <name evidence="5" type="ORF">SRAS04492_LOCUS727</name>
</gene>
<dbReference type="GO" id="GO:0006412">
    <property type="term" value="P:translation"/>
    <property type="evidence" value="ECO:0007669"/>
    <property type="project" value="InterPro"/>
</dbReference>
<dbReference type="InterPro" id="IPR020568">
    <property type="entry name" value="Ribosomal_Su5_D2-typ_SF"/>
</dbReference>
<keyword evidence="2 4" id="KW-0689">Ribosomal protein</keyword>
<evidence type="ECO:0000256" key="4">
    <source>
        <dbReference type="RuleBase" id="RU003815"/>
    </source>
</evidence>
<accession>A0A7S3FVD1</accession>
<dbReference type="GO" id="GO:0003735">
    <property type="term" value="F:structural constituent of ribosome"/>
    <property type="evidence" value="ECO:0007669"/>
    <property type="project" value="InterPro"/>
</dbReference>
<dbReference type="PROSITE" id="PS00360">
    <property type="entry name" value="RIBOSOMAL_S9"/>
    <property type="match status" value="1"/>
</dbReference>
<dbReference type="InterPro" id="IPR000754">
    <property type="entry name" value="Ribosomal_uS9"/>
</dbReference>
<dbReference type="GO" id="GO:0015935">
    <property type="term" value="C:small ribosomal subunit"/>
    <property type="evidence" value="ECO:0007669"/>
    <property type="project" value="TreeGrafter"/>
</dbReference>
<reference evidence="5" key="1">
    <citation type="submission" date="2021-01" db="EMBL/GenBank/DDBJ databases">
        <authorList>
            <person name="Corre E."/>
            <person name="Pelletier E."/>
            <person name="Niang G."/>
            <person name="Scheremetjew M."/>
            <person name="Finn R."/>
            <person name="Kale V."/>
            <person name="Holt S."/>
            <person name="Cochrane G."/>
            <person name="Meng A."/>
            <person name="Brown T."/>
            <person name="Cohen L."/>
        </authorList>
    </citation>
    <scope>NUCLEOTIDE SEQUENCE</scope>
    <source>
        <strain evidence="5">Ras09</strain>
    </source>
</reference>
<evidence type="ECO:0008006" key="6">
    <source>
        <dbReference type="Google" id="ProtNLM"/>
    </source>
</evidence>
<evidence type="ECO:0000256" key="1">
    <source>
        <dbReference type="ARBA" id="ARBA00005251"/>
    </source>
</evidence>
<dbReference type="GO" id="GO:0003723">
    <property type="term" value="F:RNA binding"/>
    <property type="evidence" value="ECO:0007669"/>
    <property type="project" value="TreeGrafter"/>
</dbReference>